<dbReference type="AlphaFoldDB" id="A0A255YQH2"/>
<name>A0A255YQH2_9PROT</name>
<accession>A0A255YQH2</accession>
<protein>
    <submittedName>
        <fullName evidence="1">Uncharacterized protein</fullName>
    </submittedName>
</protein>
<dbReference type="EMBL" id="NOXU01000032">
    <property type="protein sequence ID" value="OYQ31459.1"/>
    <property type="molecule type" value="Genomic_DNA"/>
</dbReference>
<proteinExistence type="predicted"/>
<sequence length="220" mass="23419">MLPTQQNHDAKPGPVLPWTPRDIYSRPYRAAAILEMARIGDDQAIAYEAIRTMRILLPACRVSSSTVPLEHIRERISDLTPAMSRQFMHLLATAAGMQDPDFRTVCRDELGLDVRKIPIQDKIFCQLIAKAGPAAMTDAQRVAVAIIIHHTVMSFVAGVQGIFPDQYAAAMGSDGDDGGGSGEAAAAAALAPAPVDPPDYAPAFSVIEAAMAAADDDPSP</sequence>
<evidence type="ECO:0000313" key="1">
    <source>
        <dbReference type="EMBL" id="OYQ31459.1"/>
    </source>
</evidence>
<dbReference type="Proteomes" id="UP000216998">
    <property type="component" value="Unassembled WGS sequence"/>
</dbReference>
<comment type="caution">
    <text evidence="1">The sequence shown here is derived from an EMBL/GenBank/DDBJ whole genome shotgun (WGS) entry which is preliminary data.</text>
</comment>
<keyword evidence="2" id="KW-1185">Reference proteome</keyword>
<evidence type="ECO:0000313" key="2">
    <source>
        <dbReference type="Proteomes" id="UP000216998"/>
    </source>
</evidence>
<gene>
    <name evidence="1" type="ORF">CHU95_20115</name>
</gene>
<organism evidence="1 2">
    <name type="scientific">Niveispirillum lacus</name>
    <dbReference type="NCBI Taxonomy" id="1981099"/>
    <lineage>
        <taxon>Bacteria</taxon>
        <taxon>Pseudomonadati</taxon>
        <taxon>Pseudomonadota</taxon>
        <taxon>Alphaproteobacteria</taxon>
        <taxon>Rhodospirillales</taxon>
        <taxon>Azospirillaceae</taxon>
        <taxon>Niveispirillum</taxon>
    </lineage>
</organism>
<reference evidence="1 2" key="1">
    <citation type="submission" date="2017-07" db="EMBL/GenBank/DDBJ databases">
        <title>Niveispirillum cyanobacteriorum sp. nov., isolated from cyanobacterial aggregates in a eutrophic lake.</title>
        <authorList>
            <person name="Cai H."/>
        </authorList>
    </citation>
    <scope>NUCLEOTIDE SEQUENCE [LARGE SCALE GENOMIC DNA]</scope>
    <source>
        <strain evidence="2">TH1-14</strain>
    </source>
</reference>
<dbReference type="RefSeq" id="WP_094458139.1">
    <property type="nucleotide sequence ID" value="NZ_NOXU01000032.1"/>
</dbReference>